<keyword evidence="3" id="KW-0378">Hydrolase</keyword>
<evidence type="ECO:0000313" key="13">
    <source>
        <dbReference type="Proteomes" id="UP000701801"/>
    </source>
</evidence>
<evidence type="ECO:0000259" key="11">
    <source>
        <dbReference type="PROSITE" id="PS51195"/>
    </source>
</evidence>
<reference evidence="12" key="1">
    <citation type="submission" date="2021-07" db="EMBL/GenBank/DDBJ databases">
        <authorList>
            <person name="Durling M."/>
        </authorList>
    </citation>
    <scope>NUCLEOTIDE SEQUENCE</scope>
</reference>
<comment type="caution">
    <text evidence="12">The sequence shown here is derived from an EMBL/GenBank/DDBJ whole genome shotgun (WGS) entry which is preliminary data.</text>
</comment>
<dbReference type="PROSITE" id="PS51192">
    <property type="entry name" value="HELICASE_ATP_BIND_1"/>
    <property type="match status" value="1"/>
</dbReference>
<evidence type="ECO:0000259" key="10">
    <source>
        <dbReference type="PROSITE" id="PS51194"/>
    </source>
</evidence>
<keyword evidence="4" id="KW-0347">Helicase</keyword>
<dbReference type="OrthoDB" id="10265785at2759"/>
<comment type="catalytic activity">
    <reaction evidence="6">
        <text>ATP + H2O = ADP + phosphate + H(+)</text>
        <dbReference type="Rhea" id="RHEA:13065"/>
        <dbReference type="ChEBI" id="CHEBI:15377"/>
        <dbReference type="ChEBI" id="CHEBI:15378"/>
        <dbReference type="ChEBI" id="CHEBI:30616"/>
        <dbReference type="ChEBI" id="CHEBI:43474"/>
        <dbReference type="ChEBI" id="CHEBI:456216"/>
        <dbReference type="EC" id="3.6.4.13"/>
    </reaction>
</comment>
<dbReference type="PROSITE" id="PS51194">
    <property type="entry name" value="HELICASE_CTER"/>
    <property type="match status" value="1"/>
</dbReference>
<feature type="compositionally biased region" description="Polar residues" evidence="8">
    <location>
        <begin position="22"/>
        <end position="43"/>
    </location>
</feature>
<evidence type="ECO:0000256" key="5">
    <source>
        <dbReference type="ARBA" id="ARBA00022840"/>
    </source>
</evidence>
<dbReference type="InterPro" id="IPR001650">
    <property type="entry name" value="Helicase_C-like"/>
</dbReference>
<sequence>MSGNASEDAEKAPSLADRITRPATSSWADEVSSPTGATPTKDTPSPLPAAQVDGTATILGGSGMMEDDDDGPIDLYYSDQQKQRGLDSQDRRIIKTWEDLGLNPLLLKGLYSMGFLRPSNIQSQALPHLLLENPPPNMIGQSRSGTGKTGTFAITMLARLDFSKPNIPQAMCIAPTRELAIQIVGVIQTMGQYFVGQETLRVHSAVSPDPKDPNSPPPHRGPVNAMVVVGTPGTIEGLIKQRQLNTSQLRIVVLDEADQMLSSQGHGDSSLRIKRFTPPTAQVLLFSATFPENVNKFASFFCPDPMRLELKVEELTVKGIKQMFVDCDSQAGRDGQYETLVQLYGLTTIGQSIIFVKTRATADAIEHKLSEADHQVLKLHGGMLGSERDNAIQRFRNGEFKVLITTNVFARGIDISAISLVINYDVPMKRLSPNGRDEVPDFETYLHRIGRTGRFGRTGLAISFVFDKPSFDALSAIGNYFGVEMTRLDLDDLDGAETLVKDIINKNQKENQKAVSG</sequence>
<feature type="region of interest" description="Disordered" evidence="8">
    <location>
        <begin position="1"/>
        <end position="72"/>
    </location>
</feature>
<feature type="domain" description="DEAD-box RNA helicase Q" evidence="11">
    <location>
        <begin position="95"/>
        <end position="123"/>
    </location>
</feature>
<evidence type="ECO:0000256" key="7">
    <source>
        <dbReference type="PROSITE-ProRule" id="PRU00552"/>
    </source>
</evidence>
<evidence type="ECO:0000256" key="2">
    <source>
        <dbReference type="ARBA" id="ARBA00022741"/>
    </source>
</evidence>
<dbReference type="EMBL" id="CAJVRM010000442">
    <property type="protein sequence ID" value="CAG8981076.1"/>
    <property type="molecule type" value="Genomic_DNA"/>
</dbReference>
<evidence type="ECO:0000256" key="6">
    <source>
        <dbReference type="ARBA" id="ARBA00047984"/>
    </source>
</evidence>
<dbReference type="PROSITE" id="PS51195">
    <property type="entry name" value="Q_MOTIF"/>
    <property type="match status" value="1"/>
</dbReference>
<dbReference type="Gene3D" id="3.40.50.300">
    <property type="entry name" value="P-loop containing nucleotide triphosphate hydrolases"/>
    <property type="match status" value="2"/>
</dbReference>
<evidence type="ECO:0000256" key="8">
    <source>
        <dbReference type="SAM" id="MobiDB-lite"/>
    </source>
</evidence>
<dbReference type="GO" id="GO:0003676">
    <property type="term" value="F:nucleic acid binding"/>
    <property type="evidence" value="ECO:0007669"/>
    <property type="project" value="InterPro"/>
</dbReference>
<dbReference type="CDD" id="cd17963">
    <property type="entry name" value="DEADc_DDX19_DDX25"/>
    <property type="match status" value="1"/>
</dbReference>
<dbReference type="GO" id="GO:0016787">
    <property type="term" value="F:hydrolase activity"/>
    <property type="evidence" value="ECO:0007669"/>
    <property type="project" value="UniProtKB-KW"/>
</dbReference>
<dbReference type="Proteomes" id="UP000701801">
    <property type="component" value="Unassembled WGS sequence"/>
</dbReference>
<feature type="domain" description="Helicase ATP-binding" evidence="9">
    <location>
        <begin position="129"/>
        <end position="308"/>
    </location>
</feature>
<accession>A0A9N9QBB7</accession>
<dbReference type="InterPro" id="IPR011545">
    <property type="entry name" value="DEAD/DEAH_box_helicase_dom"/>
</dbReference>
<keyword evidence="2" id="KW-0547">Nucleotide-binding</keyword>
<dbReference type="SMART" id="SM00490">
    <property type="entry name" value="HELICc"/>
    <property type="match status" value="1"/>
</dbReference>
<dbReference type="InterPro" id="IPR027417">
    <property type="entry name" value="P-loop_NTPase"/>
</dbReference>
<dbReference type="InterPro" id="IPR014014">
    <property type="entry name" value="RNA_helicase_DEAD_Q_motif"/>
</dbReference>
<dbReference type="SMART" id="SM00487">
    <property type="entry name" value="DEXDc"/>
    <property type="match status" value="1"/>
</dbReference>
<keyword evidence="13" id="KW-1185">Reference proteome</keyword>
<evidence type="ECO:0000313" key="12">
    <source>
        <dbReference type="EMBL" id="CAG8981076.1"/>
    </source>
</evidence>
<feature type="short sequence motif" description="Q motif" evidence="7">
    <location>
        <begin position="95"/>
        <end position="123"/>
    </location>
</feature>
<dbReference type="InterPro" id="IPR014001">
    <property type="entry name" value="Helicase_ATP-bd"/>
</dbReference>
<name>A0A9N9QBB7_9HELO</name>
<dbReference type="AlphaFoldDB" id="A0A9N9QBB7"/>
<dbReference type="Pfam" id="PF00271">
    <property type="entry name" value="Helicase_C"/>
    <property type="match status" value="1"/>
</dbReference>
<proteinExistence type="predicted"/>
<dbReference type="EC" id="3.6.4.13" evidence="1"/>
<organism evidence="12 13">
    <name type="scientific">Hymenoscyphus albidus</name>
    <dbReference type="NCBI Taxonomy" id="595503"/>
    <lineage>
        <taxon>Eukaryota</taxon>
        <taxon>Fungi</taxon>
        <taxon>Dikarya</taxon>
        <taxon>Ascomycota</taxon>
        <taxon>Pezizomycotina</taxon>
        <taxon>Leotiomycetes</taxon>
        <taxon>Helotiales</taxon>
        <taxon>Helotiaceae</taxon>
        <taxon>Hymenoscyphus</taxon>
    </lineage>
</organism>
<protein>
    <recommendedName>
        <fullName evidence="1">RNA helicase</fullName>
        <ecNumber evidence="1">3.6.4.13</ecNumber>
    </recommendedName>
</protein>
<evidence type="ECO:0000256" key="1">
    <source>
        <dbReference type="ARBA" id="ARBA00012552"/>
    </source>
</evidence>
<dbReference type="SUPFAM" id="SSF52540">
    <property type="entry name" value="P-loop containing nucleoside triphosphate hydrolases"/>
    <property type="match status" value="1"/>
</dbReference>
<dbReference type="CDD" id="cd18787">
    <property type="entry name" value="SF2_C_DEAD"/>
    <property type="match status" value="1"/>
</dbReference>
<gene>
    <name evidence="12" type="ORF">HYALB_00013795</name>
</gene>
<dbReference type="GO" id="GO:0005524">
    <property type="term" value="F:ATP binding"/>
    <property type="evidence" value="ECO:0007669"/>
    <property type="project" value="UniProtKB-KW"/>
</dbReference>
<evidence type="ECO:0000259" key="9">
    <source>
        <dbReference type="PROSITE" id="PS51192"/>
    </source>
</evidence>
<feature type="domain" description="Helicase C-terminal" evidence="10">
    <location>
        <begin position="339"/>
        <end position="504"/>
    </location>
</feature>
<evidence type="ECO:0000256" key="4">
    <source>
        <dbReference type="ARBA" id="ARBA00022806"/>
    </source>
</evidence>
<evidence type="ECO:0000256" key="3">
    <source>
        <dbReference type="ARBA" id="ARBA00022801"/>
    </source>
</evidence>
<dbReference type="GO" id="GO:0003724">
    <property type="term" value="F:RNA helicase activity"/>
    <property type="evidence" value="ECO:0007669"/>
    <property type="project" value="UniProtKB-EC"/>
</dbReference>
<dbReference type="Pfam" id="PF00270">
    <property type="entry name" value="DEAD"/>
    <property type="match status" value="1"/>
</dbReference>
<keyword evidence="5" id="KW-0067">ATP-binding</keyword>
<dbReference type="PANTHER" id="PTHR47958">
    <property type="entry name" value="ATP-DEPENDENT RNA HELICASE DBP3"/>
    <property type="match status" value="1"/>
</dbReference>